<dbReference type="RefSeq" id="WP_379819970.1">
    <property type="nucleotide sequence ID" value="NZ_JBHUMD010000006.1"/>
</dbReference>
<dbReference type="InterPro" id="IPR055015">
    <property type="entry name" value="GCX_COOH"/>
</dbReference>
<dbReference type="Pfam" id="PF18962">
    <property type="entry name" value="Por_Secre_tail"/>
    <property type="match status" value="1"/>
</dbReference>
<organism evidence="3 4">
    <name type="scientific">Flavobacterium suzhouense</name>
    <dbReference type="NCBI Taxonomy" id="1529638"/>
    <lineage>
        <taxon>Bacteria</taxon>
        <taxon>Pseudomonadati</taxon>
        <taxon>Bacteroidota</taxon>
        <taxon>Flavobacteriia</taxon>
        <taxon>Flavobacteriales</taxon>
        <taxon>Flavobacteriaceae</taxon>
        <taxon>Flavobacterium</taxon>
    </lineage>
</organism>
<comment type="caution">
    <text evidence="3">The sequence shown here is derived from an EMBL/GenBank/DDBJ whole genome shotgun (WGS) entry which is preliminary data.</text>
</comment>
<proteinExistence type="predicted"/>
<dbReference type="NCBIfam" id="NF045639">
    <property type="entry name" value="GCX_COOH"/>
    <property type="match status" value="1"/>
</dbReference>
<reference evidence="4" key="1">
    <citation type="journal article" date="2019" name="Int. J. Syst. Evol. Microbiol.">
        <title>The Global Catalogue of Microorganisms (GCM) 10K type strain sequencing project: providing services to taxonomists for standard genome sequencing and annotation.</title>
        <authorList>
            <consortium name="The Broad Institute Genomics Platform"/>
            <consortium name="The Broad Institute Genome Sequencing Center for Infectious Disease"/>
            <person name="Wu L."/>
            <person name="Ma J."/>
        </authorList>
    </citation>
    <scope>NUCLEOTIDE SEQUENCE [LARGE SCALE GENOMIC DNA]</scope>
    <source>
        <strain evidence="4">KCTC 42107</strain>
    </source>
</reference>
<evidence type="ECO:0000259" key="2">
    <source>
        <dbReference type="Pfam" id="PF18962"/>
    </source>
</evidence>
<keyword evidence="1" id="KW-0732">Signal</keyword>
<accession>A0ABW5NU73</accession>
<gene>
    <name evidence="3" type="ORF">ACFSR3_04910</name>
</gene>
<evidence type="ECO:0000313" key="3">
    <source>
        <dbReference type="EMBL" id="MFD2601387.1"/>
    </source>
</evidence>
<evidence type="ECO:0000256" key="1">
    <source>
        <dbReference type="ARBA" id="ARBA00022729"/>
    </source>
</evidence>
<dbReference type="InterPro" id="IPR026444">
    <property type="entry name" value="Secre_tail"/>
</dbReference>
<name>A0ABW5NU73_9FLAO</name>
<keyword evidence="4" id="KW-1185">Reference proteome</keyword>
<sequence>MKNVYLYMVFLLIGFSGFGQDLQNANWLFGANAWVNFSTTSPSYLTGSAMNINEGGASVSDENGNLLFYTDGMSVWNKNHQKMPNGINTLNGYSSNSQGAIIVPMPGYEKKYYIFTIDGDSGNEKGLYYSIVDMTNGLGQVVSLNNKMKNHNGVYIDNTYGNKSEKLTSTTHKNGKDYWVVTQIEGYVYSYKVSEFGIGVGAMPDSYTVAPVDLVDRGNGFGSPGIGNVKISPNNQRIVIGYESKVRSSDTDTYAYGALVTGTFNNSTGEVSLNPLQKIDNRRVYGLEFSPNSQNIYFTSPFPNQTSTCELLAMNINSNYYSIQSISGPNMTGALQRARNGKIYMTKFGGNTMSVINTPDNYSSPDFQLDSVNIGLSATNNFGLPQWVHWQETCPSDLILTSTVFDVLAPAQDNRQASNTITASNKINNGAIGIYHADYDVVLKHGFSSANGSVFRAYIEGCSNEFVGLRSSSGEEESFEVSSTDMEPDNYLFALYPNPATENVTVTSGKVIQNISVTSTNGLTLFQRDIKANSYELNISSYSKGLYVITVTTEDGEMEMKKLIKE</sequence>
<dbReference type="NCBIfam" id="TIGR04183">
    <property type="entry name" value="Por_Secre_tail"/>
    <property type="match status" value="1"/>
</dbReference>
<dbReference type="EMBL" id="JBHUMD010000006">
    <property type="protein sequence ID" value="MFD2601387.1"/>
    <property type="molecule type" value="Genomic_DNA"/>
</dbReference>
<evidence type="ECO:0000313" key="4">
    <source>
        <dbReference type="Proteomes" id="UP001597480"/>
    </source>
</evidence>
<dbReference type="Proteomes" id="UP001597480">
    <property type="component" value="Unassembled WGS sequence"/>
</dbReference>
<protein>
    <submittedName>
        <fullName evidence="3">3-coathanger stack domain-containing protein</fullName>
    </submittedName>
</protein>
<feature type="domain" description="Secretion system C-terminal sorting" evidence="2">
    <location>
        <begin position="495"/>
        <end position="564"/>
    </location>
</feature>